<feature type="transmembrane region" description="Helical" evidence="6">
    <location>
        <begin position="229"/>
        <end position="249"/>
    </location>
</feature>
<keyword evidence="4 6" id="KW-1133">Transmembrane helix</keyword>
<dbReference type="Proteomes" id="UP001139477">
    <property type="component" value="Unassembled WGS sequence"/>
</dbReference>
<reference evidence="7" key="1">
    <citation type="submission" date="2022-06" db="EMBL/GenBank/DDBJ databases">
        <title>Limimaricola sediminis sp. nov., isolated from an intertidal sediment.</title>
        <authorList>
            <person name="Shao X."/>
        </authorList>
    </citation>
    <scope>NUCLEOTIDE SEQUENCE</scope>
    <source>
        <strain evidence="7">ASW11-118</strain>
    </source>
</reference>
<organism evidence="7 8">
    <name type="scientific">Limimaricola litoreus</name>
    <dbReference type="NCBI Taxonomy" id="2955316"/>
    <lineage>
        <taxon>Bacteria</taxon>
        <taxon>Pseudomonadati</taxon>
        <taxon>Pseudomonadota</taxon>
        <taxon>Alphaproteobacteria</taxon>
        <taxon>Rhodobacterales</taxon>
        <taxon>Paracoccaceae</taxon>
        <taxon>Limimaricola</taxon>
    </lineage>
</organism>
<feature type="transmembrane region" description="Helical" evidence="6">
    <location>
        <begin position="138"/>
        <end position="160"/>
    </location>
</feature>
<evidence type="ECO:0000256" key="2">
    <source>
        <dbReference type="ARBA" id="ARBA00022475"/>
    </source>
</evidence>
<evidence type="ECO:0000256" key="3">
    <source>
        <dbReference type="ARBA" id="ARBA00022692"/>
    </source>
</evidence>
<dbReference type="InterPro" id="IPR022791">
    <property type="entry name" value="L-PG_synthase/AglD"/>
</dbReference>
<dbReference type="PANTHER" id="PTHR40277:SF1">
    <property type="entry name" value="BLL5419 PROTEIN"/>
    <property type="match status" value="1"/>
</dbReference>
<feature type="transmembrane region" description="Helical" evidence="6">
    <location>
        <begin position="29"/>
        <end position="48"/>
    </location>
</feature>
<name>A0A9X2FPX1_9RHOB</name>
<proteinExistence type="predicted"/>
<dbReference type="GO" id="GO:0005886">
    <property type="term" value="C:plasma membrane"/>
    <property type="evidence" value="ECO:0007669"/>
    <property type="project" value="UniProtKB-SubCell"/>
</dbReference>
<evidence type="ECO:0000313" key="8">
    <source>
        <dbReference type="Proteomes" id="UP001139477"/>
    </source>
</evidence>
<comment type="subcellular location">
    <subcellularLocation>
        <location evidence="1">Cell membrane</location>
        <topology evidence="1">Multi-pass membrane protein</topology>
    </subcellularLocation>
</comment>
<keyword evidence="5 6" id="KW-0472">Membrane</keyword>
<dbReference type="RefSeq" id="WP_253332762.1">
    <property type="nucleotide sequence ID" value="NZ_JAMYXC010000191.1"/>
</dbReference>
<evidence type="ECO:0000256" key="1">
    <source>
        <dbReference type="ARBA" id="ARBA00004651"/>
    </source>
</evidence>
<keyword evidence="3 6" id="KW-0812">Transmembrane</keyword>
<dbReference type="EMBL" id="JAMYXC010000191">
    <property type="protein sequence ID" value="MCP1169286.1"/>
    <property type="molecule type" value="Genomic_DNA"/>
</dbReference>
<dbReference type="Pfam" id="PF03706">
    <property type="entry name" value="LPG_synthase_TM"/>
    <property type="match status" value="1"/>
</dbReference>
<evidence type="ECO:0000313" key="7">
    <source>
        <dbReference type="EMBL" id="MCP1169286.1"/>
    </source>
</evidence>
<feature type="transmembrane region" description="Helical" evidence="6">
    <location>
        <begin position="114"/>
        <end position="131"/>
    </location>
</feature>
<evidence type="ECO:0000256" key="5">
    <source>
        <dbReference type="ARBA" id="ARBA00023136"/>
    </source>
</evidence>
<protein>
    <submittedName>
        <fullName evidence="7">Flippase-like domain-containing protein</fullName>
    </submittedName>
</protein>
<dbReference type="PANTHER" id="PTHR40277">
    <property type="entry name" value="BLL5419 PROTEIN"/>
    <property type="match status" value="1"/>
</dbReference>
<comment type="caution">
    <text evidence="7">The sequence shown here is derived from an EMBL/GenBank/DDBJ whole genome shotgun (WGS) entry which is preliminary data.</text>
</comment>
<dbReference type="AlphaFoldDB" id="A0A9X2FPX1"/>
<evidence type="ECO:0000256" key="6">
    <source>
        <dbReference type="SAM" id="Phobius"/>
    </source>
</evidence>
<keyword evidence="8" id="KW-1185">Reference proteome</keyword>
<accession>A0A9X2FPX1</accession>
<evidence type="ECO:0000256" key="4">
    <source>
        <dbReference type="ARBA" id="ARBA00022989"/>
    </source>
</evidence>
<feature type="transmembrane region" description="Helical" evidence="6">
    <location>
        <begin position="201"/>
        <end position="222"/>
    </location>
</feature>
<dbReference type="NCBIfam" id="TIGR00374">
    <property type="entry name" value="flippase-like domain"/>
    <property type="match status" value="1"/>
</dbReference>
<keyword evidence="2" id="KW-1003">Cell membrane</keyword>
<sequence>MIIGLALIALLLFQGDIWRQTTSILMELTLGGFAVVLLVPVVLIWASCLKWRLLLRYRGIDMSLISLMLYYTMGYFFNNFLPSSVGGDVARSYLVGRRIGSQTESLAAVVLERLVGLLTLVGLAAIGFALTPALHDNLLVAGSIAIMLAGCAVLMALIWMPDPVARPMLGYIDTVPLVRRPIRKIEGMRRAMGTFWGRPRIVGLSFLYSLLYHLLTVVNIYVTGWALGVDLDIVSLSAVAPIILVIAALPTTPGGIGVWEWAFSVLLLPIGTGLEQGLAIALVLRAQLSITSLLGGVLYLLDGRAPIPGQGAVR</sequence>
<gene>
    <name evidence="7" type="ORF">NHG85_12275</name>
</gene>